<organism evidence="1 2">
    <name type="scientific">Mucilaginibacter xinganensis</name>
    <dbReference type="NCBI Taxonomy" id="1234841"/>
    <lineage>
        <taxon>Bacteria</taxon>
        <taxon>Pseudomonadati</taxon>
        <taxon>Bacteroidota</taxon>
        <taxon>Sphingobacteriia</taxon>
        <taxon>Sphingobacteriales</taxon>
        <taxon>Sphingobacteriaceae</taxon>
        <taxon>Mucilaginibacter</taxon>
    </lineage>
</organism>
<dbReference type="EMBL" id="CP022743">
    <property type="protein sequence ID" value="ASU32970.1"/>
    <property type="molecule type" value="Genomic_DNA"/>
</dbReference>
<keyword evidence="2" id="KW-1185">Reference proteome</keyword>
<evidence type="ECO:0000313" key="1">
    <source>
        <dbReference type="EMBL" id="ASU32970.1"/>
    </source>
</evidence>
<sequence>MHTTSRGVTGKKLKIPYMKKQQKLSRNEMKNVTGGIRQDQVWVICNINGTNQQVLSPCAPCPHCPDNGGWVSYAYAGDADRCPCLL</sequence>
<name>A0A223NT77_9SPHI</name>
<dbReference type="InterPro" id="IPR058074">
    <property type="entry name" value="Bacteriocin-like"/>
</dbReference>
<evidence type="ECO:0000313" key="2">
    <source>
        <dbReference type="Proteomes" id="UP000215002"/>
    </source>
</evidence>
<evidence type="ECO:0008006" key="3">
    <source>
        <dbReference type="Google" id="ProtNLM"/>
    </source>
</evidence>
<dbReference type="Proteomes" id="UP000215002">
    <property type="component" value="Chromosome"/>
</dbReference>
<accession>A0A223NT77</accession>
<gene>
    <name evidence="1" type="ORF">MuYL_1070</name>
</gene>
<dbReference type="NCBIfam" id="NF047798">
    <property type="entry name" value="leader_Chryseo"/>
    <property type="match status" value="1"/>
</dbReference>
<dbReference type="KEGG" id="muc:MuYL_1070"/>
<dbReference type="AlphaFoldDB" id="A0A223NT77"/>
<proteinExistence type="predicted"/>
<protein>
    <recommendedName>
        <fullName evidence="3">Bacteriocin</fullName>
    </recommendedName>
</protein>
<reference evidence="1 2" key="1">
    <citation type="submission" date="2017-08" db="EMBL/GenBank/DDBJ databases">
        <title>Complete genome sequence of Mucilaginibacter sp. strain BJC16-A31.</title>
        <authorList>
            <consortium name="Henan University of Science and Technology"/>
            <person name="You X."/>
        </authorList>
    </citation>
    <scope>NUCLEOTIDE SEQUENCE [LARGE SCALE GENOMIC DNA]</scope>
    <source>
        <strain evidence="1 2">BJC16-A31</strain>
    </source>
</reference>